<evidence type="ECO:0000256" key="2">
    <source>
        <dbReference type="SAM" id="Phobius"/>
    </source>
</evidence>
<gene>
    <name evidence="3" type="ORF">ERS852554_03207</name>
</gene>
<keyword evidence="2" id="KW-1133">Transmembrane helix</keyword>
<evidence type="ECO:0008006" key="5">
    <source>
        <dbReference type="Google" id="ProtNLM"/>
    </source>
</evidence>
<evidence type="ECO:0000256" key="1">
    <source>
        <dbReference type="SAM" id="MobiDB-lite"/>
    </source>
</evidence>
<dbReference type="Pfam" id="PF13498">
    <property type="entry name" value="DUF4122"/>
    <property type="match status" value="1"/>
</dbReference>
<reference evidence="3 4" key="1">
    <citation type="submission" date="2015-09" db="EMBL/GenBank/DDBJ databases">
        <authorList>
            <consortium name="Pathogen Informatics"/>
        </authorList>
    </citation>
    <scope>NUCLEOTIDE SEQUENCE [LARGE SCALE GENOMIC DNA]</scope>
    <source>
        <strain evidence="3 4">2789STDY5834942</strain>
    </source>
</reference>
<organism evidence="3 4">
    <name type="scientific">Bacteroides uniformis</name>
    <dbReference type="NCBI Taxonomy" id="820"/>
    <lineage>
        <taxon>Bacteria</taxon>
        <taxon>Pseudomonadati</taxon>
        <taxon>Bacteroidota</taxon>
        <taxon>Bacteroidia</taxon>
        <taxon>Bacteroidales</taxon>
        <taxon>Bacteroidaceae</taxon>
        <taxon>Bacteroides</taxon>
    </lineage>
</organism>
<keyword evidence="2" id="KW-0472">Membrane</keyword>
<evidence type="ECO:0000313" key="4">
    <source>
        <dbReference type="Proteomes" id="UP000095788"/>
    </source>
</evidence>
<proteinExistence type="predicted"/>
<dbReference type="EMBL" id="CZBF01000006">
    <property type="protein sequence ID" value="CUQ16688.1"/>
    <property type="molecule type" value="Genomic_DNA"/>
</dbReference>
<keyword evidence="2" id="KW-0812">Transmembrane</keyword>
<dbReference type="RefSeq" id="WP_064774945.1">
    <property type="nucleotide sequence ID" value="NZ_CZBF01000006.1"/>
</dbReference>
<feature type="transmembrane region" description="Helical" evidence="2">
    <location>
        <begin position="6"/>
        <end position="26"/>
    </location>
</feature>
<name>A0A174U9K8_BACUN</name>
<dbReference type="Proteomes" id="UP000095788">
    <property type="component" value="Unassembled WGS sequence"/>
</dbReference>
<dbReference type="InterPro" id="IPR025190">
    <property type="entry name" value="DUF4122"/>
</dbReference>
<dbReference type="AlphaFoldDB" id="A0A174U9K8"/>
<accession>A0A174U9K8</accession>
<feature type="region of interest" description="Disordered" evidence="1">
    <location>
        <begin position="129"/>
        <end position="171"/>
    </location>
</feature>
<protein>
    <recommendedName>
        <fullName evidence="5">DUF4122 domain-containing protein</fullName>
    </recommendedName>
</protein>
<evidence type="ECO:0000313" key="3">
    <source>
        <dbReference type="EMBL" id="CUQ16688.1"/>
    </source>
</evidence>
<sequence>MVTILYFMVKTICVTIILNHLWVFVFGSRMYGLWDGVVRWLRIVRVRSWKLHRKYLKKKKDARRKPETQTTSEDMVPVGKHIHENSAVSETASPVSDDDVIGKTKIVYLEDPDIRKKVPVRSEPLEKIPVEEDREINADDVDDTLSGGKNGLSDEEKRELMVSADSEPDPDFNTALTYEDMNNMADVLVDNSTDETKIIRAVHTIRHKLSGTQLLAFLENESGFQQKIDNLIDEYMDKVEGFTKQDAGEKADISFDIRKYT</sequence>